<dbReference type="Gene3D" id="6.10.140.1960">
    <property type="match status" value="1"/>
</dbReference>
<keyword evidence="5" id="KW-1185">Reference proteome</keyword>
<protein>
    <submittedName>
        <fullName evidence="4">Rubrerythrin</fullName>
    </submittedName>
</protein>
<dbReference type="STRING" id="1550241.MA03_02045"/>
<dbReference type="GO" id="GO:0046872">
    <property type="term" value="F:metal ion binding"/>
    <property type="evidence" value="ECO:0007669"/>
    <property type="project" value="InterPro"/>
</dbReference>
<evidence type="ECO:0000259" key="3">
    <source>
        <dbReference type="Pfam" id="PF02915"/>
    </source>
</evidence>
<dbReference type="GeneID" id="25400974"/>
<dbReference type="GO" id="GO:0016491">
    <property type="term" value="F:oxidoreductase activity"/>
    <property type="evidence" value="ECO:0007669"/>
    <property type="project" value="InterPro"/>
</dbReference>
<keyword evidence="2" id="KW-1284">Encapsulin nanocompartment</keyword>
<evidence type="ECO:0000256" key="1">
    <source>
        <dbReference type="ARBA" id="ARBA00033738"/>
    </source>
</evidence>
<dbReference type="GO" id="GO:0140737">
    <property type="term" value="C:encapsulin nanocompartment"/>
    <property type="evidence" value="ECO:0007669"/>
    <property type="project" value="UniProtKB-SubCell"/>
</dbReference>
<comment type="subcellular location">
    <subcellularLocation>
        <location evidence="1">Encapsulin nanocompartment</location>
    </subcellularLocation>
</comment>
<feature type="domain" description="Rubrerythrin diiron-binding" evidence="3">
    <location>
        <begin position="25"/>
        <end position="93"/>
    </location>
</feature>
<accession>A0A0F7FGU0</accession>
<dbReference type="PANTHER" id="PTHR37165:SF1">
    <property type="entry name" value="TYPE 1 ENCAPSULIN SHELL PROTEIN"/>
    <property type="match status" value="1"/>
</dbReference>
<dbReference type="Proteomes" id="UP000067434">
    <property type="component" value="Chromosome"/>
</dbReference>
<evidence type="ECO:0000313" key="5">
    <source>
        <dbReference type="Proteomes" id="UP000067434"/>
    </source>
</evidence>
<evidence type="ECO:0000313" key="4">
    <source>
        <dbReference type="EMBL" id="AKG38304.1"/>
    </source>
</evidence>
<dbReference type="PATRIC" id="fig|1550241.5.peg.417"/>
<dbReference type="SUPFAM" id="SSF47240">
    <property type="entry name" value="Ferritin-like"/>
    <property type="match status" value="1"/>
</dbReference>
<gene>
    <name evidence="4" type="ORF">MA03_02045</name>
</gene>
<evidence type="ECO:0000256" key="2">
    <source>
        <dbReference type="ARBA" id="ARBA00033787"/>
    </source>
</evidence>
<dbReference type="InterPro" id="IPR009078">
    <property type="entry name" value="Ferritin-like_SF"/>
</dbReference>
<dbReference type="OrthoDB" id="60579at2157"/>
<sequence>MLGKNPLEIPSGKRFSKDELAQAIRLAIIAELDAINLYVQLANAAEDPLVKKVFMDVAREEKTHVGEFLALLKTLDPEQVGELEKGAREVAELAEEK</sequence>
<dbReference type="PANTHER" id="PTHR37165">
    <property type="entry name" value="PEPTIDASE U56 FAMILY"/>
    <property type="match status" value="1"/>
</dbReference>
<dbReference type="InterPro" id="IPR051429">
    <property type="entry name" value="Encapsulin_nc"/>
</dbReference>
<name>A0A0F7FGU0_9CREN</name>
<reference evidence="4 5" key="1">
    <citation type="journal article" date="2015" name="Stand. Genomic Sci.">
        <title>Complete genome sequence of and proposal of Thermofilum uzonense sp. nov. a novel hyperthermophilic crenarchaeon and emended description of the genus Thermofilum.</title>
        <authorList>
            <person name="Toshchakov S.V."/>
            <person name="Korzhenkov A.A."/>
            <person name="Samarov N.I."/>
            <person name="Mazunin I.O."/>
            <person name="Mozhey O.I."/>
            <person name="Shmyr I.S."/>
            <person name="Derbikova K.S."/>
            <person name="Taranov E.A."/>
            <person name="Dominova I.N."/>
            <person name="Bonch-Osmolovskaya E.A."/>
            <person name="Patrushev M.V."/>
            <person name="Podosokorskaya O.A."/>
            <person name="Kublanov I.V."/>
        </authorList>
    </citation>
    <scope>NUCLEOTIDE SEQUENCE [LARGE SCALE GENOMIC DNA]</scope>
    <source>
        <strain evidence="4 5">1807-2</strain>
    </source>
</reference>
<dbReference type="EMBL" id="CP009961">
    <property type="protein sequence ID" value="AKG38304.1"/>
    <property type="molecule type" value="Genomic_DNA"/>
</dbReference>
<dbReference type="RefSeq" id="WP_052883680.1">
    <property type="nucleotide sequence ID" value="NZ_CP009961.1"/>
</dbReference>
<proteinExistence type="predicted"/>
<dbReference type="Pfam" id="PF02915">
    <property type="entry name" value="Rubrerythrin"/>
    <property type="match status" value="1"/>
</dbReference>
<organism evidence="4 5">
    <name type="scientific">Infirmifilum uzonense</name>
    <dbReference type="NCBI Taxonomy" id="1550241"/>
    <lineage>
        <taxon>Archaea</taxon>
        <taxon>Thermoproteota</taxon>
        <taxon>Thermoprotei</taxon>
        <taxon>Thermofilales</taxon>
        <taxon>Thermofilaceae</taxon>
        <taxon>Infirmifilum</taxon>
    </lineage>
</organism>
<dbReference type="InterPro" id="IPR003251">
    <property type="entry name" value="Rr_diiron-bd_dom"/>
</dbReference>
<dbReference type="HOGENOM" id="CLU_141525_1_0_2"/>
<dbReference type="AlphaFoldDB" id="A0A0F7FGU0"/>
<dbReference type="KEGG" id="thf:MA03_02045"/>